<evidence type="ECO:0000313" key="2">
    <source>
        <dbReference type="Proteomes" id="UP000215214"/>
    </source>
</evidence>
<dbReference type="InterPro" id="IPR058148">
    <property type="entry name" value="M949_RS01915-like_dom"/>
</dbReference>
<keyword evidence="2" id="KW-1185">Reference proteome</keyword>
<dbReference type="AlphaFoldDB" id="A0A238UCC9"/>
<gene>
    <name evidence="1" type="ORF">TJEJU_2385</name>
</gene>
<dbReference type="KEGG" id="tje:TJEJU_2385"/>
<dbReference type="NCBIfam" id="NF046077">
    <property type="entry name" value="LPS_M949_RS01915"/>
    <property type="match status" value="1"/>
</dbReference>
<dbReference type="EMBL" id="LT899436">
    <property type="protein sequence ID" value="SNR16070.1"/>
    <property type="molecule type" value="Genomic_DNA"/>
</dbReference>
<proteinExistence type="predicted"/>
<dbReference type="PROSITE" id="PS51257">
    <property type="entry name" value="PROKAR_LIPOPROTEIN"/>
    <property type="match status" value="1"/>
</dbReference>
<protein>
    <submittedName>
        <fullName evidence="1">Probable lipoprotein</fullName>
    </submittedName>
</protein>
<reference evidence="1 2" key="1">
    <citation type="submission" date="2017-07" db="EMBL/GenBank/DDBJ databases">
        <authorList>
            <person name="Sun Z.S."/>
            <person name="Albrecht U."/>
            <person name="Echele G."/>
            <person name="Lee C.C."/>
        </authorList>
    </citation>
    <scope>NUCLEOTIDE SEQUENCE [LARGE SCALE GENOMIC DNA]</scope>
    <source>
        <strain evidence="2">type strain: KCTC 22618</strain>
    </source>
</reference>
<dbReference type="Proteomes" id="UP000215214">
    <property type="component" value="Chromosome TJEJU"/>
</dbReference>
<accession>A0A238UCC9</accession>
<sequence length="234" mass="27979">MRFSHTLIFFLVVSSCFSQIVESKILNVTEVDKIFSSAKKKVLKIKYPIVRVYKYNDRTGENYLVLTERKDIRNSIETKQNDSIQAFNFRLKNGLLKEEWSLRDFIYKDKYIEESSIWFWTKYIEVKDYDGDGFMEPIIIYGTNEEDHGDDRMKILVYHKDEKKAIRHQNSDLDDARTTQVDASVFKMPLLIRKKIKTLLEEIDEKGFTNFNHIYVSSKRRFQFEKEQLLVPQK</sequence>
<organism evidence="1 2">
    <name type="scientific">Tenacibaculum jejuense</name>
    <dbReference type="NCBI Taxonomy" id="584609"/>
    <lineage>
        <taxon>Bacteria</taxon>
        <taxon>Pseudomonadati</taxon>
        <taxon>Bacteroidota</taxon>
        <taxon>Flavobacteriia</taxon>
        <taxon>Flavobacteriales</taxon>
        <taxon>Flavobacteriaceae</taxon>
        <taxon>Tenacibaculum</taxon>
    </lineage>
</organism>
<keyword evidence="1" id="KW-0449">Lipoprotein</keyword>
<evidence type="ECO:0000313" key="1">
    <source>
        <dbReference type="EMBL" id="SNR16070.1"/>
    </source>
</evidence>
<name>A0A238UCC9_9FLAO</name>